<evidence type="ECO:0000313" key="2">
    <source>
        <dbReference type="Proteomes" id="UP001597058"/>
    </source>
</evidence>
<accession>A0ABW3XPE3</accession>
<sequence>MSTAQRFLLDIPDQWQQIDLTGEEMARVRAQALASTDDPRAKAEINDMFRQGREVSRAARRYGALLASGTATMYPEGLFMAYGMVFAVTTPAGQELTLPVLSAQVGVSSATGSVPKDRAITSVKVPHVGTAARVTGTEVTRLTGDIDVKLLTMHTMMPVPGTTQDFLVVTLASPNLPLKNEVYDLFDAITSTFRFLTADGEQVPVQVGSGA</sequence>
<name>A0ABW3XPE3_9ACTN</name>
<protein>
    <submittedName>
        <fullName evidence="1">Uncharacterized protein</fullName>
    </submittedName>
</protein>
<comment type="caution">
    <text evidence="1">The sequence shown here is derived from an EMBL/GenBank/DDBJ whole genome shotgun (WGS) entry which is preliminary data.</text>
</comment>
<dbReference type="Proteomes" id="UP001597058">
    <property type="component" value="Unassembled WGS sequence"/>
</dbReference>
<organism evidence="1 2">
    <name type="scientific">Streptomyces kaempferi</name>
    <dbReference type="NCBI Taxonomy" id="333725"/>
    <lineage>
        <taxon>Bacteria</taxon>
        <taxon>Bacillati</taxon>
        <taxon>Actinomycetota</taxon>
        <taxon>Actinomycetes</taxon>
        <taxon>Kitasatosporales</taxon>
        <taxon>Streptomycetaceae</taxon>
        <taxon>Streptomyces</taxon>
    </lineage>
</organism>
<dbReference type="EMBL" id="JBHTMM010000046">
    <property type="protein sequence ID" value="MFD1310078.1"/>
    <property type="molecule type" value="Genomic_DNA"/>
</dbReference>
<dbReference type="RefSeq" id="WP_381242183.1">
    <property type="nucleotide sequence ID" value="NZ_JBHSKH010000110.1"/>
</dbReference>
<keyword evidence="2" id="KW-1185">Reference proteome</keyword>
<evidence type="ECO:0000313" key="1">
    <source>
        <dbReference type="EMBL" id="MFD1310078.1"/>
    </source>
</evidence>
<gene>
    <name evidence="1" type="ORF">ACFQ5X_30000</name>
</gene>
<proteinExistence type="predicted"/>
<reference evidence="2" key="1">
    <citation type="journal article" date="2019" name="Int. J. Syst. Evol. Microbiol.">
        <title>The Global Catalogue of Microorganisms (GCM) 10K type strain sequencing project: providing services to taxonomists for standard genome sequencing and annotation.</title>
        <authorList>
            <consortium name="The Broad Institute Genomics Platform"/>
            <consortium name="The Broad Institute Genome Sequencing Center for Infectious Disease"/>
            <person name="Wu L."/>
            <person name="Ma J."/>
        </authorList>
    </citation>
    <scope>NUCLEOTIDE SEQUENCE [LARGE SCALE GENOMIC DNA]</scope>
    <source>
        <strain evidence="2">CGMCC 4.7020</strain>
    </source>
</reference>